<dbReference type="EMBL" id="BOOC01000013">
    <property type="protein sequence ID" value="GIH40163.1"/>
    <property type="molecule type" value="Genomic_DNA"/>
</dbReference>
<evidence type="ECO:0000256" key="1">
    <source>
        <dbReference type="SAM" id="SignalP"/>
    </source>
</evidence>
<evidence type="ECO:0000313" key="2">
    <source>
        <dbReference type="EMBL" id="GIH40163.1"/>
    </source>
</evidence>
<keyword evidence="3" id="KW-1185">Reference proteome</keyword>
<keyword evidence="1" id="KW-0732">Signal</keyword>
<proteinExistence type="predicted"/>
<dbReference type="Proteomes" id="UP000603904">
    <property type="component" value="Unassembled WGS sequence"/>
</dbReference>
<protein>
    <submittedName>
        <fullName evidence="2">Uncharacterized protein</fullName>
    </submittedName>
</protein>
<sequence>MKHLLRLLAAQTLSALLLLTFVAAPARADTIETDAQLAAEWQLAWDFYKFYEIGTAPLPYTGRSRVERDISIDIDAPRDHVFAVYSNFANHIGRHSFLQRVVTHKDWTESGVHYINFTAIEDIPVVAGVPVTTKTHGQQRIHPDGYYYETDTWTLPNVVTHQKIVFYDLGDGRTRVTEHLAFEASILLIDFTVTNGVSSHQETQQGLKEAIESGEL</sequence>
<accession>A0ABQ4FZC7</accession>
<dbReference type="SUPFAM" id="SSF55961">
    <property type="entry name" value="Bet v1-like"/>
    <property type="match status" value="1"/>
</dbReference>
<reference evidence="2 3" key="1">
    <citation type="submission" date="2021-01" db="EMBL/GenBank/DDBJ databases">
        <title>Whole genome shotgun sequence of Microbispora corallina NBRC 16416.</title>
        <authorList>
            <person name="Komaki H."/>
            <person name="Tamura T."/>
        </authorList>
    </citation>
    <scope>NUCLEOTIDE SEQUENCE [LARGE SCALE GENOMIC DNA]</scope>
    <source>
        <strain evidence="2 3">NBRC 16416</strain>
    </source>
</reference>
<name>A0ABQ4FZC7_9ACTN</name>
<feature type="chain" id="PRO_5045434481" evidence="1">
    <location>
        <begin position="29"/>
        <end position="216"/>
    </location>
</feature>
<organism evidence="2 3">
    <name type="scientific">Microbispora corallina</name>
    <dbReference type="NCBI Taxonomy" id="83302"/>
    <lineage>
        <taxon>Bacteria</taxon>
        <taxon>Bacillati</taxon>
        <taxon>Actinomycetota</taxon>
        <taxon>Actinomycetes</taxon>
        <taxon>Streptosporangiales</taxon>
        <taxon>Streptosporangiaceae</taxon>
        <taxon>Microbispora</taxon>
    </lineage>
</organism>
<dbReference type="RefSeq" id="WP_204057632.1">
    <property type="nucleotide sequence ID" value="NZ_BAAAGP010000008.1"/>
</dbReference>
<feature type="signal peptide" evidence="1">
    <location>
        <begin position="1"/>
        <end position="28"/>
    </location>
</feature>
<comment type="caution">
    <text evidence="2">The sequence shown here is derived from an EMBL/GenBank/DDBJ whole genome shotgun (WGS) entry which is preliminary data.</text>
</comment>
<evidence type="ECO:0000313" key="3">
    <source>
        <dbReference type="Proteomes" id="UP000603904"/>
    </source>
</evidence>
<gene>
    <name evidence="2" type="ORF">Mco01_31630</name>
</gene>